<comment type="caution">
    <text evidence="1">The sequence shown here is derived from an EMBL/GenBank/DDBJ whole genome shotgun (WGS) entry which is preliminary data.</text>
</comment>
<dbReference type="EMBL" id="JAKTTI010000040">
    <property type="protein sequence ID" value="MCH1627382.1"/>
    <property type="molecule type" value="Genomic_DNA"/>
</dbReference>
<evidence type="ECO:0000313" key="1">
    <source>
        <dbReference type="EMBL" id="MCH1627382.1"/>
    </source>
</evidence>
<evidence type="ECO:0000313" key="2">
    <source>
        <dbReference type="Proteomes" id="UP001431131"/>
    </source>
</evidence>
<protein>
    <submittedName>
        <fullName evidence="1">YppG family protein</fullName>
    </submittedName>
</protein>
<accession>A0AAW5EBW6</accession>
<dbReference type="InterPro" id="IPR025555">
    <property type="entry name" value="YppG"/>
</dbReference>
<dbReference type="RefSeq" id="WP_240257303.1">
    <property type="nucleotide sequence ID" value="NZ_JAKTTI010000040.1"/>
</dbReference>
<organism evidence="1 2">
    <name type="scientific">Fredinandcohnia quinoae</name>
    <dbReference type="NCBI Taxonomy" id="2918902"/>
    <lineage>
        <taxon>Bacteria</taxon>
        <taxon>Bacillati</taxon>
        <taxon>Bacillota</taxon>
        <taxon>Bacilli</taxon>
        <taxon>Bacillales</taxon>
        <taxon>Bacillaceae</taxon>
        <taxon>Fredinandcohnia</taxon>
    </lineage>
</organism>
<keyword evidence="2" id="KW-1185">Reference proteome</keyword>
<gene>
    <name evidence="1" type="ORF">MJG50_18765</name>
</gene>
<dbReference type="AlphaFoldDB" id="A0AAW5EBW6"/>
<dbReference type="Proteomes" id="UP001431131">
    <property type="component" value="Unassembled WGS sequence"/>
</dbReference>
<name>A0AAW5EBW6_9BACI</name>
<sequence length="70" mass="8294">MRPIHRPPRRRPFYPPKMHGYSQSNPFINSFKTPDGHWDMNKISNSIGKASKLYGQVNPLLKQFTSYFKR</sequence>
<dbReference type="Pfam" id="PF14179">
    <property type="entry name" value="YppG"/>
    <property type="match status" value="1"/>
</dbReference>
<reference evidence="1" key="1">
    <citation type="submission" date="2022-02" db="EMBL/GenBank/DDBJ databases">
        <title>Fredinandcohnia quinoae sp. nov. isolated from Chenopodium quinoa seeds.</title>
        <authorList>
            <person name="Saati-Santamaria Z."/>
            <person name="Flores-Felix J.D."/>
            <person name="Igual J.M."/>
            <person name="Velazquez E."/>
            <person name="Garcia-Fraile P."/>
            <person name="Martinez-Molina E."/>
        </authorList>
    </citation>
    <scope>NUCLEOTIDE SEQUENCE</scope>
    <source>
        <strain evidence="1">SECRCQ15</strain>
    </source>
</reference>
<proteinExistence type="predicted"/>